<dbReference type="Pfam" id="PF00305">
    <property type="entry name" value="Lipoxygenase"/>
    <property type="match status" value="1"/>
</dbReference>
<protein>
    <recommendedName>
        <fullName evidence="4">Lipoxygenase domain-containing protein</fullName>
    </recommendedName>
</protein>
<dbReference type="InterPro" id="IPR013819">
    <property type="entry name" value="LipOase_C"/>
</dbReference>
<dbReference type="GO" id="GO:0034440">
    <property type="term" value="P:lipid oxidation"/>
    <property type="evidence" value="ECO:0007669"/>
    <property type="project" value="InterPro"/>
</dbReference>
<evidence type="ECO:0000256" key="3">
    <source>
        <dbReference type="ARBA" id="ARBA00023002"/>
    </source>
</evidence>
<dbReference type="Gene3D" id="1.20.245.10">
    <property type="entry name" value="Lipoxygenase-1, Domain 5"/>
    <property type="match status" value="2"/>
</dbReference>
<dbReference type="AlphaFoldDB" id="A0AAV5FV17"/>
<keyword evidence="6" id="KW-1185">Reference proteome</keyword>
<reference evidence="5" key="2">
    <citation type="submission" date="2021-12" db="EMBL/GenBank/DDBJ databases">
        <title>Resequencing data analysis of finger millet.</title>
        <authorList>
            <person name="Hatakeyama M."/>
            <person name="Aluri S."/>
            <person name="Balachadran M.T."/>
            <person name="Sivarajan S.R."/>
            <person name="Poveda L."/>
            <person name="Shimizu-Inatsugi R."/>
            <person name="Schlapbach R."/>
            <person name="Sreeman S.M."/>
            <person name="Shimizu K.K."/>
        </authorList>
    </citation>
    <scope>NUCLEOTIDE SEQUENCE</scope>
</reference>
<keyword evidence="2" id="KW-0223">Dioxygenase</keyword>
<dbReference type="Proteomes" id="UP001054889">
    <property type="component" value="Unassembled WGS sequence"/>
</dbReference>
<dbReference type="GO" id="GO:0016702">
    <property type="term" value="F:oxidoreductase activity, acting on single donors with incorporation of molecular oxygen, incorporation of two atoms of oxygen"/>
    <property type="evidence" value="ECO:0007669"/>
    <property type="project" value="InterPro"/>
</dbReference>
<keyword evidence="1" id="KW-0479">Metal-binding</keyword>
<accession>A0AAV5FV17</accession>
<dbReference type="EMBL" id="BQKI01000097">
    <property type="protein sequence ID" value="GJN38831.1"/>
    <property type="molecule type" value="Genomic_DNA"/>
</dbReference>
<comment type="caution">
    <text evidence="5">The sequence shown here is derived from an EMBL/GenBank/DDBJ whole genome shotgun (WGS) entry which is preliminary data.</text>
</comment>
<dbReference type="GO" id="GO:0046872">
    <property type="term" value="F:metal ion binding"/>
    <property type="evidence" value="ECO:0007669"/>
    <property type="project" value="UniProtKB-KW"/>
</dbReference>
<evidence type="ECO:0000256" key="2">
    <source>
        <dbReference type="ARBA" id="ARBA00022964"/>
    </source>
</evidence>
<name>A0AAV5FV17_ELECO</name>
<feature type="domain" description="Lipoxygenase" evidence="4">
    <location>
        <begin position="1"/>
        <end position="87"/>
    </location>
</feature>
<organism evidence="5 6">
    <name type="scientific">Eleusine coracana subsp. coracana</name>
    <dbReference type="NCBI Taxonomy" id="191504"/>
    <lineage>
        <taxon>Eukaryota</taxon>
        <taxon>Viridiplantae</taxon>
        <taxon>Streptophyta</taxon>
        <taxon>Embryophyta</taxon>
        <taxon>Tracheophyta</taxon>
        <taxon>Spermatophyta</taxon>
        <taxon>Magnoliopsida</taxon>
        <taxon>Liliopsida</taxon>
        <taxon>Poales</taxon>
        <taxon>Poaceae</taxon>
        <taxon>PACMAD clade</taxon>
        <taxon>Chloridoideae</taxon>
        <taxon>Cynodonteae</taxon>
        <taxon>Eleusininae</taxon>
        <taxon>Eleusine</taxon>
    </lineage>
</organism>
<gene>
    <name evidence="5" type="primary">gb27908</name>
    <name evidence="5" type="ORF">PR202_gb27908</name>
</gene>
<keyword evidence="3" id="KW-0560">Oxidoreductase</keyword>
<evidence type="ECO:0000256" key="1">
    <source>
        <dbReference type="ARBA" id="ARBA00022723"/>
    </source>
</evidence>
<evidence type="ECO:0000259" key="4">
    <source>
        <dbReference type="PROSITE" id="PS51393"/>
    </source>
</evidence>
<evidence type="ECO:0000313" key="6">
    <source>
        <dbReference type="Proteomes" id="UP001054889"/>
    </source>
</evidence>
<dbReference type="PANTHER" id="PTHR11771">
    <property type="entry name" value="LIPOXYGENASE"/>
    <property type="match status" value="1"/>
</dbReference>
<dbReference type="InterPro" id="IPR036226">
    <property type="entry name" value="LipOase_C_sf"/>
</dbReference>
<dbReference type="InterPro" id="IPR000907">
    <property type="entry name" value="LipOase"/>
</dbReference>
<evidence type="ECO:0000313" key="5">
    <source>
        <dbReference type="EMBL" id="GJN38831.1"/>
    </source>
</evidence>
<dbReference type="SUPFAM" id="SSF48484">
    <property type="entry name" value="Lipoxigenase"/>
    <property type="match status" value="1"/>
</dbReference>
<feature type="domain" description="Lipoxygenase" evidence="4">
    <location>
        <begin position="88"/>
        <end position="184"/>
    </location>
</feature>
<reference evidence="5" key="1">
    <citation type="journal article" date="2018" name="DNA Res.">
        <title>Multiple hybrid de novo genome assembly of finger millet, an orphan allotetraploid crop.</title>
        <authorList>
            <person name="Hatakeyama M."/>
            <person name="Aluri S."/>
            <person name="Balachadran M.T."/>
            <person name="Sivarajan S.R."/>
            <person name="Patrignani A."/>
            <person name="Gruter S."/>
            <person name="Poveda L."/>
            <person name="Shimizu-Inatsugi R."/>
            <person name="Baeten J."/>
            <person name="Francoijs K.J."/>
            <person name="Nataraja K.N."/>
            <person name="Reddy Y.A.N."/>
            <person name="Phadnis S."/>
            <person name="Ravikumar R.L."/>
            <person name="Schlapbach R."/>
            <person name="Sreeman S.M."/>
            <person name="Shimizu K.K."/>
        </authorList>
    </citation>
    <scope>NUCLEOTIDE SEQUENCE</scope>
</reference>
<proteinExistence type="predicted"/>
<sequence length="184" mass="21420">MELSSDVYDKYWQFDMEALPNDLIRRGMAVQGENGELELTIKDYPYANDGLLIWDAIKKWASEYVKHYYPTTKDIVDDEELQGWWTEYPFAGYFPNRPTIARKNMPVENERLDMAAFEEDPEKVLLDTFPSQYQSLTVMTILNLLSTWSRRESRRARSTRRTTSSGGGCWISESRSRCGTRTGS</sequence>
<dbReference type="PROSITE" id="PS51393">
    <property type="entry name" value="LIPOXYGENASE_3"/>
    <property type="match status" value="2"/>
</dbReference>